<organism evidence="2">
    <name type="scientific">Pyrodinium bahamense</name>
    <dbReference type="NCBI Taxonomy" id="73915"/>
    <lineage>
        <taxon>Eukaryota</taxon>
        <taxon>Sar</taxon>
        <taxon>Alveolata</taxon>
        <taxon>Dinophyceae</taxon>
        <taxon>Gonyaulacales</taxon>
        <taxon>Pyrocystaceae</taxon>
        <taxon>Pyrodinium</taxon>
    </lineage>
</organism>
<feature type="compositionally biased region" description="Polar residues" evidence="1">
    <location>
        <begin position="206"/>
        <end position="227"/>
    </location>
</feature>
<feature type="compositionally biased region" description="Acidic residues" evidence="1">
    <location>
        <begin position="375"/>
        <end position="387"/>
    </location>
</feature>
<reference evidence="2" key="1">
    <citation type="submission" date="2021-01" db="EMBL/GenBank/DDBJ databases">
        <authorList>
            <person name="Corre E."/>
            <person name="Pelletier E."/>
            <person name="Niang G."/>
            <person name="Scheremetjew M."/>
            <person name="Finn R."/>
            <person name="Kale V."/>
            <person name="Holt S."/>
            <person name="Cochrane G."/>
            <person name="Meng A."/>
            <person name="Brown T."/>
            <person name="Cohen L."/>
        </authorList>
    </citation>
    <scope>NUCLEOTIDE SEQUENCE</scope>
    <source>
        <strain evidence="2">Pbaha01</strain>
    </source>
</reference>
<accession>A0A7S0AIL4</accession>
<name>A0A7S0AIL4_9DINO</name>
<sequence length="387" mass="40459">MPLYEEKFVSPFAIRFSQERIRPTFQDGRLVDRSMAQIEAVPWPLDGSGGYDVLLSAPFPPIEIIRWRPKIREEDGRTCIDEDGKKMLGEACWFTFDNRRLYCLQAAAAKVWPRRAAAIVHVMHDLPLSRSTPRKFRTTDLGNSVRISRRHDPVPRATWCWAEATRSCNSAGPMSEAGKAALDGVLADAAKEDWSELIDVPGDLPQRSSVAKPTPAVSASTSPQGTNGHAPLSSEVQTSLGLGAGLAAPARPAAGRCQAGAPTAPGVSWPGMATQQMAGAASFSRASSSSSSAASAMPTLAAAPHAAPQGRQDPAALANGQPTGSLFSGVTGPSAMASTAMAPTLAASLLPAAGPLSNNGPLLGGPQLLPVSTAADDDDDEDNCVQS</sequence>
<feature type="compositionally biased region" description="Low complexity" evidence="1">
    <location>
        <begin position="295"/>
        <end position="308"/>
    </location>
</feature>
<evidence type="ECO:0000313" key="2">
    <source>
        <dbReference type="EMBL" id="CAD8364543.1"/>
    </source>
</evidence>
<feature type="compositionally biased region" description="Low complexity" evidence="1">
    <location>
        <begin position="353"/>
        <end position="370"/>
    </location>
</feature>
<evidence type="ECO:0000256" key="1">
    <source>
        <dbReference type="SAM" id="MobiDB-lite"/>
    </source>
</evidence>
<dbReference type="EMBL" id="HBEG01027871">
    <property type="protein sequence ID" value="CAD8364543.1"/>
    <property type="molecule type" value="Transcribed_RNA"/>
</dbReference>
<gene>
    <name evidence="2" type="ORF">PBAH0796_LOCUS16920</name>
</gene>
<feature type="region of interest" description="Disordered" evidence="1">
    <location>
        <begin position="295"/>
        <end position="324"/>
    </location>
</feature>
<proteinExistence type="predicted"/>
<protein>
    <submittedName>
        <fullName evidence="2">Uncharacterized protein</fullName>
    </submittedName>
</protein>
<feature type="region of interest" description="Disordered" evidence="1">
    <location>
        <begin position="353"/>
        <end position="387"/>
    </location>
</feature>
<dbReference type="AlphaFoldDB" id="A0A7S0AIL4"/>
<feature type="region of interest" description="Disordered" evidence="1">
    <location>
        <begin position="200"/>
        <end position="234"/>
    </location>
</feature>